<dbReference type="Proteomes" id="UP001217838">
    <property type="component" value="Unassembled WGS sequence"/>
</dbReference>
<proteinExistence type="predicted"/>
<dbReference type="Gene3D" id="1.25.40.10">
    <property type="entry name" value="Tetratricopeptide repeat domain"/>
    <property type="match status" value="1"/>
</dbReference>
<keyword evidence="2" id="KW-1185">Reference proteome</keyword>
<dbReference type="EMBL" id="JAQNDN010000004">
    <property type="protein sequence ID" value="MDC0668644.1"/>
    <property type="molecule type" value="Genomic_DNA"/>
</dbReference>
<dbReference type="PANTHER" id="PTHR13891">
    <property type="entry name" value="CYTOCHROME C OXIDASE ASSEMBLY FACTOR 7"/>
    <property type="match status" value="1"/>
</dbReference>
<comment type="caution">
    <text evidence="1">The sequence shown here is derived from an EMBL/GenBank/DDBJ whole genome shotgun (WGS) entry which is preliminary data.</text>
</comment>
<evidence type="ECO:0000313" key="2">
    <source>
        <dbReference type="Proteomes" id="UP001217838"/>
    </source>
</evidence>
<reference evidence="1 2" key="1">
    <citation type="submission" date="2022-11" db="EMBL/GenBank/DDBJ databases">
        <title>Minimal conservation of predation-associated metabolite biosynthetic gene clusters underscores biosynthetic potential of Myxococcota including descriptions for ten novel species: Archangium lansinium sp. nov., Myxococcus landrumus sp. nov., Nannocystis bai.</title>
        <authorList>
            <person name="Ahearne A."/>
            <person name="Stevens C."/>
            <person name="Dowd S."/>
        </authorList>
    </citation>
    <scope>NUCLEOTIDE SEQUENCE [LARGE SCALE GENOMIC DNA]</scope>
    <source>
        <strain evidence="1 2">NCELM</strain>
    </source>
</reference>
<gene>
    <name evidence="1" type="ORF">POL58_12880</name>
</gene>
<dbReference type="PANTHER" id="PTHR13891:SF1">
    <property type="entry name" value="CYTOCHROME C OXIDASE ASSEMBLY FACTOR 7"/>
    <property type="match status" value="1"/>
</dbReference>
<dbReference type="InterPro" id="IPR040239">
    <property type="entry name" value="HcpB-like"/>
</dbReference>
<accession>A0ABT5B3H6</accession>
<dbReference type="InterPro" id="IPR011990">
    <property type="entry name" value="TPR-like_helical_dom_sf"/>
</dbReference>
<name>A0ABT5B3H6_9BACT</name>
<dbReference type="RefSeq" id="WP_271997980.1">
    <property type="nucleotide sequence ID" value="NZ_JAQNDN010000004.1"/>
</dbReference>
<dbReference type="SUPFAM" id="SSF81901">
    <property type="entry name" value="HCP-like"/>
    <property type="match status" value="1"/>
</dbReference>
<protein>
    <recommendedName>
        <fullName evidence="3">Beta-lactamase</fullName>
    </recommendedName>
</protein>
<evidence type="ECO:0008006" key="3">
    <source>
        <dbReference type="Google" id="ProtNLM"/>
    </source>
</evidence>
<evidence type="ECO:0000313" key="1">
    <source>
        <dbReference type="EMBL" id="MDC0668644.1"/>
    </source>
</evidence>
<sequence length="293" mass="30036">MTEAKRALDAGDAVRAVEFLGLACDHGDAVGCNEAGALLENDPTQRLARLRRACELDEPFGCANLGLLAPDRREGLDAAEKGCNLDPKVCDSGARVAIDAKEWVRARAMAERGCTDTVDVACGSLGALLAGGRGGPKDTARAVPLLERGCKAGDETACKNVQFLQPVAGAESSADATVPTGELEVPNASLTIGSVSADGFTLRDLACNLEGGGLNAFMAGPLLATTVGVQKAALRKCAPKGGEARVLFTMRGGKTDARAKAATPAIEACVVKVMKTVAPVSDGTCAVTIDLRQ</sequence>
<organism evidence="1 2">
    <name type="scientific">Nannocystis radixulma</name>
    <dbReference type="NCBI Taxonomy" id="2995305"/>
    <lineage>
        <taxon>Bacteria</taxon>
        <taxon>Pseudomonadati</taxon>
        <taxon>Myxococcota</taxon>
        <taxon>Polyangia</taxon>
        <taxon>Nannocystales</taxon>
        <taxon>Nannocystaceae</taxon>
        <taxon>Nannocystis</taxon>
    </lineage>
</organism>